<dbReference type="AlphaFoldDB" id="A0AB39XSI1"/>
<proteinExistence type="predicted"/>
<protein>
    <submittedName>
        <fullName evidence="1">Uncharacterized protein</fullName>
    </submittedName>
</protein>
<gene>
    <name evidence="1" type="ORF">AB8Z38_16245</name>
</gene>
<dbReference type="RefSeq" id="WP_369726091.1">
    <property type="nucleotide sequence ID" value="NZ_CP165734.1"/>
</dbReference>
<organism evidence="1">
    <name type="scientific">Bradyrhizobium sp. LLZ17</name>
    <dbReference type="NCBI Taxonomy" id="3239388"/>
    <lineage>
        <taxon>Bacteria</taxon>
        <taxon>Pseudomonadati</taxon>
        <taxon>Pseudomonadota</taxon>
        <taxon>Alphaproteobacteria</taxon>
        <taxon>Hyphomicrobiales</taxon>
        <taxon>Nitrobacteraceae</taxon>
        <taxon>Bradyrhizobium</taxon>
    </lineage>
</organism>
<accession>A0AB39XSI1</accession>
<sequence length="367" mass="41876">MSSDYTYSLEQCDVQDKRRLEQYRAKRVVWLSWLETDEHHAIWSTIQSMVWTDVAFRCLTGFTTAGTPTSLENTLLAEALINGYFATQILAIRRLVDRGSDVISLPRLVKDIKAHANLLTREHYVCHDGLPYDWKRVQREEMSPQVGRGGRGIWVSTTGPTAWGTSQMVHDQFDRLSKVSPDQRQRDDLMAASILHKMESWLSASGAVELSKWSSVYLAHAGGPKRRASTLTLFMLTALRAPGKARMKITKIRRSELRCTLCAQQKQRGRVFRLNTTDQEIGARDFEDLCAIADLSAGMLSDVSSRLRNRNWEDRLWTLEGKLPPKADLIADWFWDDRMTLRKTLITIDLHGTGFGVRKMSRLASTE</sequence>
<evidence type="ECO:0000313" key="1">
    <source>
        <dbReference type="EMBL" id="XDV60738.1"/>
    </source>
</evidence>
<dbReference type="EMBL" id="CP165734">
    <property type="protein sequence ID" value="XDV60738.1"/>
    <property type="molecule type" value="Genomic_DNA"/>
</dbReference>
<reference evidence="1" key="1">
    <citation type="submission" date="2024-08" db="EMBL/GenBank/DDBJ databases">
        <authorList>
            <person name="Chaddad Z."/>
            <person name="Lamrabet M."/>
            <person name="Bouhnik O."/>
            <person name="Alami S."/>
            <person name="Wipf D."/>
            <person name="Courty P.E."/>
            <person name="Missbah El Idrissi M."/>
        </authorList>
    </citation>
    <scope>NUCLEOTIDE SEQUENCE</scope>
    <source>
        <strain evidence="1">LLZ17</strain>
    </source>
</reference>
<name>A0AB39XSI1_9BRAD</name>